<dbReference type="InterPro" id="IPR052216">
    <property type="entry name" value="CRISPR_Csm3_endoribonuclease"/>
</dbReference>
<keyword evidence="1" id="KW-0051">Antiviral defense</keyword>
<dbReference type="GO" id="GO:0051607">
    <property type="term" value="P:defense response to virus"/>
    <property type="evidence" value="ECO:0007669"/>
    <property type="project" value="UniProtKB-KW"/>
</dbReference>
<dbReference type="EMBL" id="DTKQ01000029">
    <property type="protein sequence ID" value="HGZ79044.1"/>
    <property type="molecule type" value="Genomic_DNA"/>
</dbReference>
<dbReference type="NCBIfam" id="TIGR02581">
    <property type="entry name" value="cas_cyan_RAMP"/>
    <property type="match status" value="1"/>
</dbReference>
<protein>
    <submittedName>
        <fullName evidence="3">CRISPR-associated RAMP protein</fullName>
    </submittedName>
</protein>
<dbReference type="InterPro" id="IPR005537">
    <property type="entry name" value="RAMP_III_fam"/>
</dbReference>
<proteinExistence type="predicted"/>
<accession>A0A832MM63</accession>
<reference evidence="3" key="1">
    <citation type="journal article" date="2020" name="mSystems">
        <title>Genome- and Community-Level Interaction Insights into Carbon Utilization and Element Cycling Functions of Hydrothermarchaeota in Hydrothermal Sediment.</title>
        <authorList>
            <person name="Zhou Z."/>
            <person name="Liu Y."/>
            <person name="Xu W."/>
            <person name="Pan J."/>
            <person name="Luo Z.H."/>
            <person name="Li M."/>
        </authorList>
    </citation>
    <scope>NUCLEOTIDE SEQUENCE [LARGE SCALE GENOMIC DNA]</scope>
    <source>
        <strain evidence="3">SpSt-86</strain>
    </source>
</reference>
<organism evidence="3">
    <name type="scientific">Pseudothermotoga hypogea</name>
    <dbReference type="NCBI Taxonomy" id="57487"/>
    <lineage>
        <taxon>Bacteria</taxon>
        <taxon>Thermotogati</taxon>
        <taxon>Thermotogota</taxon>
        <taxon>Thermotogae</taxon>
        <taxon>Thermotogales</taxon>
        <taxon>Thermotogaceae</taxon>
        <taxon>Pseudothermotoga</taxon>
    </lineage>
</organism>
<dbReference type="PANTHER" id="PTHR35579">
    <property type="entry name" value="CRISPR SYSTEM CMS ENDORIBONUCLEASE CSM3"/>
    <property type="match status" value="1"/>
</dbReference>
<gene>
    <name evidence="3" type="ORF">ENW55_03565</name>
</gene>
<evidence type="ECO:0000259" key="2">
    <source>
        <dbReference type="Pfam" id="PF03787"/>
    </source>
</evidence>
<comment type="caution">
    <text evidence="3">The sequence shown here is derived from an EMBL/GenBank/DDBJ whole genome shotgun (WGS) entry which is preliminary data.</text>
</comment>
<feature type="domain" description="CRISPR type III-associated protein" evidence="2">
    <location>
        <begin position="44"/>
        <end position="216"/>
    </location>
</feature>
<dbReference type="InterPro" id="IPR013411">
    <property type="entry name" value="CRISPR-assoc_RAMP_Csx7"/>
</dbReference>
<evidence type="ECO:0000313" key="3">
    <source>
        <dbReference type="EMBL" id="HGZ79044.1"/>
    </source>
</evidence>
<name>A0A832MM63_9THEM</name>
<sequence>MIGGEIMNVELIPLDKIRKKCVIEFDLVNKTAFRIGTSIESIDPQEPDNAVLKSDGKPIIPGSSLKGVFRAAYESLFDDNCVWCEEIASKDKKKEFNANLESIVKQGKPLDGFHICDKCLLFGNNFIRGRLYFTDSYPENFKLALRDGVMIDRDFECAAEERKYDFEVVEPGAVFKVKIVAVNIDEEQLKKLEQIMKLIELGVVRIGGGKSRGLGVCGVKNYQIRWL</sequence>
<evidence type="ECO:0000256" key="1">
    <source>
        <dbReference type="ARBA" id="ARBA00023118"/>
    </source>
</evidence>
<dbReference type="Pfam" id="PF03787">
    <property type="entry name" value="RAMPs"/>
    <property type="match status" value="1"/>
</dbReference>
<dbReference type="AlphaFoldDB" id="A0A832MM63"/>
<dbReference type="PANTHER" id="PTHR35579:SF6">
    <property type="entry name" value="DUF324 DOMAIN-CONTAINING PROTEIN"/>
    <property type="match status" value="1"/>
</dbReference>